<dbReference type="AlphaFoldDB" id="A0A853R620"/>
<evidence type="ECO:0000313" key="3">
    <source>
        <dbReference type="EMBL" id="OEE37028.1"/>
    </source>
</evidence>
<feature type="domain" description="Endonuclease GajA/Old nuclease/RecF-like AAA" evidence="1">
    <location>
        <begin position="1"/>
        <end position="321"/>
    </location>
</feature>
<reference evidence="3 4" key="1">
    <citation type="journal article" date="2012" name="Science">
        <title>Ecological populations of bacteria act as socially cohesive units of antibiotic production and resistance.</title>
        <authorList>
            <person name="Cordero O.X."/>
            <person name="Wildschutte H."/>
            <person name="Kirkup B."/>
            <person name="Proehl S."/>
            <person name="Ngo L."/>
            <person name="Hussain F."/>
            <person name="Le Roux F."/>
            <person name="Mincer T."/>
            <person name="Polz M.F."/>
        </authorList>
    </citation>
    <scope>NUCLEOTIDE SEQUENCE [LARGE SCALE GENOMIC DNA]</scope>
    <source>
        <strain evidence="3 4">FS-238</strain>
    </source>
</reference>
<dbReference type="PANTHER" id="PTHR43581:SF4">
    <property type="entry name" value="ATP_GTP PHOSPHATASE"/>
    <property type="match status" value="1"/>
</dbReference>
<dbReference type="EMBL" id="AJYS02000160">
    <property type="protein sequence ID" value="OEE37028.1"/>
    <property type="molecule type" value="Genomic_DNA"/>
</dbReference>
<dbReference type="SUPFAM" id="SSF52540">
    <property type="entry name" value="P-loop containing nucleoside triphosphate hydrolases"/>
    <property type="match status" value="1"/>
</dbReference>
<sequence>MKIEQVHVVNYRNFSDAVVNFSASTLIIGANDVGKTNLVHGIRLLLDKSFSERDIEPSETDFHIRDDGTQADDFSISIRFDEVKEDAVLSILKGHVSDDAKTVFKIVGFRKSLDYKIFVGESESELEEVTGRYYLKYINLRYVNAQRNLHKFIETEKKHLLKISQNEIVGAEREADLKQLSKIGRSLNIVNDRVRKLNYVKDSTSLINSELKKLAHTYHDYEVHLDSGSIQVQQFIDGLKLNASTNGSKMLLGGDGRNNQILLALWKAKSQREFDPDHEVVIYCIEEPEAHLHPHQQRKLANYLINELQGQTILTSHSPQITEQYTPDSIINIIKRGNSSYAASNGCSDCISASWDSLGYRMSILPAEAFFAKAVLLVEGPSEKLFYTELAKSLNINLDYYNISILSVDGVQFEVYVNVLKALEVPWVIRTDNDVFKITEKNEEKRNLAGINRCLSLTGFKKLEHRDITTTSVSLVEDDTWATISKHINPRGAYLAKVDLETDLSYELPNELLAYTGKEELAEAISYLAEKKAIRMREFLVCSKDSLKQIAEGELARPLFDCVKKAKL</sequence>
<keyword evidence="3" id="KW-0540">Nuclease</keyword>
<dbReference type="PANTHER" id="PTHR43581">
    <property type="entry name" value="ATP/GTP PHOSPHATASE"/>
    <property type="match status" value="1"/>
</dbReference>
<dbReference type="RefSeq" id="WP_017045329.1">
    <property type="nucleotide sequence ID" value="NZ_AJYS02000160.1"/>
</dbReference>
<keyword evidence="3" id="KW-0378">Hydrolase</keyword>
<name>A0A853R620_9VIBR</name>
<evidence type="ECO:0000313" key="4">
    <source>
        <dbReference type="Proteomes" id="UP000094808"/>
    </source>
</evidence>
<protein>
    <submittedName>
        <fullName evidence="3">ATP-dependent endonuclease</fullName>
    </submittedName>
</protein>
<comment type="caution">
    <text evidence="3">The sequence shown here is derived from an EMBL/GenBank/DDBJ whole genome shotgun (WGS) entry which is preliminary data.</text>
</comment>
<keyword evidence="3" id="KW-0255">Endonuclease</keyword>
<dbReference type="Pfam" id="PF13175">
    <property type="entry name" value="AAA_15"/>
    <property type="match status" value="1"/>
</dbReference>
<dbReference type="GO" id="GO:0004519">
    <property type="term" value="F:endonuclease activity"/>
    <property type="evidence" value="ECO:0007669"/>
    <property type="project" value="UniProtKB-KW"/>
</dbReference>
<dbReference type="CDD" id="cd01026">
    <property type="entry name" value="TOPRIM_OLD"/>
    <property type="match status" value="1"/>
</dbReference>
<dbReference type="Pfam" id="PF20469">
    <property type="entry name" value="OLD-like_TOPRIM"/>
    <property type="match status" value="1"/>
</dbReference>
<organism evidence="3 4">
    <name type="scientific">Vibrio ordalii FS-238</name>
    <dbReference type="NCBI Taxonomy" id="617133"/>
    <lineage>
        <taxon>Bacteria</taxon>
        <taxon>Pseudomonadati</taxon>
        <taxon>Pseudomonadota</taxon>
        <taxon>Gammaproteobacteria</taxon>
        <taxon>Vibrionales</taxon>
        <taxon>Vibrionaceae</taxon>
        <taxon>Vibrio</taxon>
    </lineage>
</organism>
<dbReference type="Gene3D" id="3.40.50.300">
    <property type="entry name" value="P-loop containing nucleotide triphosphate hydrolases"/>
    <property type="match status" value="1"/>
</dbReference>
<evidence type="ECO:0000259" key="1">
    <source>
        <dbReference type="Pfam" id="PF13175"/>
    </source>
</evidence>
<accession>A0A853R620</accession>
<dbReference type="InterPro" id="IPR034139">
    <property type="entry name" value="TOPRIM_OLD"/>
</dbReference>
<keyword evidence="4" id="KW-1185">Reference proteome</keyword>
<dbReference type="InterPro" id="IPR027417">
    <property type="entry name" value="P-loop_NTPase"/>
</dbReference>
<gene>
    <name evidence="3" type="ORF">A1QS_04565</name>
</gene>
<dbReference type="InterPro" id="IPR051396">
    <property type="entry name" value="Bact_Antivir_Def_Nuclease"/>
</dbReference>
<dbReference type="Proteomes" id="UP000094808">
    <property type="component" value="Unassembled WGS sequence"/>
</dbReference>
<proteinExistence type="predicted"/>
<dbReference type="InterPro" id="IPR041685">
    <property type="entry name" value="AAA_GajA/Old/RecF-like"/>
</dbReference>
<feature type="domain" description="OLD protein-like TOPRIM" evidence="2">
    <location>
        <begin position="370"/>
        <end position="434"/>
    </location>
</feature>
<evidence type="ECO:0000259" key="2">
    <source>
        <dbReference type="Pfam" id="PF20469"/>
    </source>
</evidence>